<feature type="signal peptide" evidence="3">
    <location>
        <begin position="1"/>
        <end position="20"/>
    </location>
</feature>
<evidence type="ECO:0000256" key="2">
    <source>
        <dbReference type="ARBA" id="ARBA00022729"/>
    </source>
</evidence>
<dbReference type="InterPro" id="IPR050555">
    <property type="entry name" value="Bact_Solute-Bind_Prot2"/>
</dbReference>
<keyword evidence="2 3" id="KW-0732">Signal</keyword>
<dbReference type="PANTHER" id="PTHR30036">
    <property type="entry name" value="D-XYLOSE-BINDING PERIPLASMIC PROTEIN"/>
    <property type="match status" value="1"/>
</dbReference>
<dbReference type="InterPro" id="IPR028082">
    <property type="entry name" value="Peripla_BP_I"/>
</dbReference>
<name>A0A414P067_9FIRM</name>
<dbReference type="GO" id="GO:0030246">
    <property type="term" value="F:carbohydrate binding"/>
    <property type="evidence" value="ECO:0007669"/>
    <property type="project" value="TreeGrafter"/>
</dbReference>
<evidence type="ECO:0000313" key="5">
    <source>
        <dbReference type="EMBL" id="RHF53557.1"/>
    </source>
</evidence>
<gene>
    <name evidence="5" type="ORF">DW674_01490</name>
</gene>
<feature type="domain" description="Periplasmic binding protein" evidence="4">
    <location>
        <begin position="42"/>
        <end position="317"/>
    </location>
</feature>
<proteinExistence type="predicted"/>
<dbReference type="InterPro" id="IPR049784">
    <property type="entry name" value="ChvE-like"/>
</dbReference>
<dbReference type="CDD" id="cd19994">
    <property type="entry name" value="PBP1_ChvE"/>
    <property type="match status" value="1"/>
</dbReference>
<dbReference type="AlphaFoldDB" id="A0A414P067"/>
<sequence>MQLKKILAVCVAAMFLVVMAGCGGGGSSSSSSGSSDHKGIKVGVSMPTKSLQRWNQDGANMEAKLKAEGYDVDLQFAENKIETQVSQIENMVTKGCKVIVVGAIDGGSLSSVLDEAKAAGCKVISYDRLIMNTDAVNYYATFDNYGVGKIQGQYIEEKLGLKEGKGPYNFEITTGPLDDNNVVFFFKGAMDVLQPYIDKGQLVIRSGQNTREQCATPNWDEAKAQERMDNILTTYYTDAKLDAVLCSNDSTSLGVQSALKSAGYSAGHMPIITGQDANLPNVKAIVNGEQSMSVFKDTRALADQVVKMVDAIVAGQEPEVNDTSSYNNGVKVVPSYLLQPQFVDKSNYKKLLIDSGYYKESDLQ</sequence>
<dbReference type="NCBIfam" id="NF040907">
    <property type="entry name" value="ChvE"/>
    <property type="match status" value="1"/>
</dbReference>
<evidence type="ECO:0000259" key="4">
    <source>
        <dbReference type="Pfam" id="PF13407"/>
    </source>
</evidence>
<accession>A0A414P067</accession>
<dbReference type="Gene3D" id="3.40.50.2300">
    <property type="match status" value="2"/>
</dbReference>
<dbReference type="InterPro" id="IPR025997">
    <property type="entry name" value="SBP_2_dom"/>
</dbReference>
<comment type="subcellular location">
    <subcellularLocation>
        <location evidence="1">Cell envelope</location>
    </subcellularLocation>
</comment>
<evidence type="ECO:0000256" key="1">
    <source>
        <dbReference type="ARBA" id="ARBA00004196"/>
    </source>
</evidence>
<dbReference type="PROSITE" id="PS51257">
    <property type="entry name" value="PROKAR_LIPOPROTEIN"/>
    <property type="match status" value="1"/>
</dbReference>
<evidence type="ECO:0000256" key="3">
    <source>
        <dbReference type="SAM" id="SignalP"/>
    </source>
</evidence>
<dbReference type="Pfam" id="PF13407">
    <property type="entry name" value="Peripla_BP_4"/>
    <property type="match status" value="1"/>
</dbReference>
<organism evidence="5 6">
    <name type="scientific">Mitsuokella multacida</name>
    <dbReference type="NCBI Taxonomy" id="52226"/>
    <lineage>
        <taxon>Bacteria</taxon>
        <taxon>Bacillati</taxon>
        <taxon>Bacillota</taxon>
        <taxon>Negativicutes</taxon>
        <taxon>Selenomonadales</taxon>
        <taxon>Selenomonadaceae</taxon>
        <taxon>Mitsuokella</taxon>
    </lineage>
</organism>
<feature type="chain" id="PRO_5038442778" evidence="3">
    <location>
        <begin position="21"/>
        <end position="364"/>
    </location>
</feature>
<dbReference type="Proteomes" id="UP000283442">
    <property type="component" value="Unassembled WGS sequence"/>
</dbReference>
<reference evidence="5 6" key="1">
    <citation type="submission" date="2018-08" db="EMBL/GenBank/DDBJ databases">
        <title>A genome reference for cultivated species of the human gut microbiota.</title>
        <authorList>
            <person name="Zou Y."/>
            <person name="Xue W."/>
            <person name="Luo G."/>
        </authorList>
    </citation>
    <scope>NUCLEOTIDE SEQUENCE [LARGE SCALE GENOMIC DNA]</scope>
    <source>
        <strain evidence="5 6">AM25-21AC</strain>
    </source>
</reference>
<dbReference type="RefSeq" id="WP_118174671.1">
    <property type="nucleotide sequence ID" value="NZ_CAMKFF010000004.1"/>
</dbReference>
<dbReference type="GO" id="GO:0030288">
    <property type="term" value="C:outer membrane-bounded periplasmic space"/>
    <property type="evidence" value="ECO:0007669"/>
    <property type="project" value="TreeGrafter"/>
</dbReference>
<comment type="caution">
    <text evidence="5">The sequence shown here is derived from an EMBL/GenBank/DDBJ whole genome shotgun (WGS) entry which is preliminary data.</text>
</comment>
<protein>
    <submittedName>
        <fullName evidence="5">ABC transporter substrate-binding protein</fullName>
    </submittedName>
</protein>
<dbReference type="PANTHER" id="PTHR30036:SF1">
    <property type="entry name" value="D-XYLOSE-BINDING PERIPLASMIC PROTEIN"/>
    <property type="match status" value="1"/>
</dbReference>
<dbReference type="EMBL" id="QRHE01000001">
    <property type="protein sequence ID" value="RHF53557.1"/>
    <property type="molecule type" value="Genomic_DNA"/>
</dbReference>
<dbReference type="SUPFAM" id="SSF53822">
    <property type="entry name" value="Periplasmic binding protein-like I"/>
    <property type="match status" value="1"/>
</dbReference>
<dbReference type="OrthoDB" id="9769193at2"/>
<evidence type="ECO:0000313" key="6">
    <source>
        <dbReference type="Proteomes" id="UP000283442"/>
    </source>
</evidence>